<dbReference type="KEGG" id="mbe:MBM_00801"/>
<proteinExistence type="predicted"/>
<keyword evidence="3" id="KW-1185">Reference proteome</keyword>
<feature type="region of interest" description="Disordered" evidence="1">
    <location>
        <begin position="1"/>
        <end position="54"/>
    </location>
</feature>
<protein>
    <submittedName>
        <fullName evidence="2">Uncharacterized protein</fullName>
    </submittedName>
</protein>
<organism evidence="2 3">
    <name type="scientific">Marssonina brunnea f. sp. multigermtubi (strain MB_m1)</name>
    <name type="common">Marssonina leaf spot fungus</name>
    <dbReference type="NCBI Taxonomy" id="1072389"/>
    <lineage>
        <taxon>Eukaryota</taxon>
        <taxon>Fungi</taxon>
        <taxon>Dikarya</taxon>
        <taxon>Ascomycota</taxon>
        <taxon>Pezizomycotina</taxon>
        <taxon>Leotiomycetes</taxon>
        <taxon>Helotiales</taxon>
        <taxon>Drepanopezizaceae</taxon>
        <taxon>Drepanopeziza</taxon>
    </lineage>
</organism>
<feature type="compositionally biased region" description="Low complexity" evidence="1">
    <location>
        <begin position="33"/>
        <end position="44"/>
    </location>
</feature>
<dbReference type="InParanoid" id="K1XMF6"/>
<dbReference type="HOGENOM" id="CLU_160179_0_0_1"/>
<evidence type="ECO:0000313" key="2">
    <source>
        <dbReference type="EMBL" id="EKD21688.1"/>
    </source>
</evidence>
<accession>K1XMF6</accession>
<evidence type="ECO:0000313" key="3">
    <source>
        <dbReference type="Proteomes" id="UP000006753"/>
    </source>
</evidence>
<sequence length="149" mass="16303">MQPSRPKIPQRRPFPPTPSNQQQTRTLSTPLEVQGQVQQQVQQQPTYNTPPLQRPRVLFPRSQIEAMPPFAAPAGPAPRNALLAVARDQQIMMLLDAATRHPVFFTERLKKAPRGVDAGSGKLCSPVAEGYVYEDGVGRGGRGEGGVKL</sequence>
<name>K1XMF6_MARBU</name>
<reference evidence="2 3" key="1">
    <citation type="journal article" date="2012" name="BMC Genomics">
        <title>Sequencing the genome of Marssonina brunnea reveals fungus-poplar co-evolution.</title>
        <authorList>
            <person name="Zhu S."/>
            <person name="Cao Y.-Z."/>
            <person name="Jiang C."/>
            <person name="Tan B.-Y."/>
            <person name="Wang Z."/>
            <person name="Feng S."/>
            <person name="Zhang L."/>
            <person name="Su X.-H."/>
            <person name="Brejova B."/>
            <person name="Vinar T."/>
            <person name="Xu M."/>
            <person name="Wang M.-X."/>
            <person name="Zhang S.-G."/>
            <person name="Huang M.-R."/>
            <person name="Wu R."/>
            <person name="Zhou Y."/>
        </authorList>
    </citation>
    <scope>NUCLEOTIDE SEQUENCE [LARGE SCALE GENOMIC DNA]</scope>
    <source>
        <strain evidence="2 3">MB_m1</strain>
    </source>
</reference>
<dbReference type="GeneID" id="18756736"/>
<dbReference type="OMA" id="AMPPFGP"/>
<dbReference type="EMBL" id="JH921428">
    <property type="protein sequence ID" value="EKD21688.1"/>
    <property type="molecule type" value="Genomic_DNA"/>
</dbReference>
<dbReference type="Proteomes" id="UP000006753">
    <property type="component" value="Unassembled WGS sequence"/>
</dbReference>
<dbReference type="eggNOG" id="ENOG502SG8T">
    <property type="taxonomic scope" value="Eukaryota"/>
</dbReference>
<gene>
    <name evidence="2" type="ORF">MBM_00801</name>
</gene>
<dbReference type="OrthoDB" id="3535086at2759"/>
<dbReference type="AlphaFoldDB" id="K1XMF6"/>
<evidence type="ECO:0000256" key="1">
    <source>
        <dbReference type="SAM" id="MobiDB-lite"/>
    </source>
</evidence>
<feature type="compositionally biased region" description="Polar residues" evidence="1">
    <location>
        <begin position="19"/>
        <end position="31"/>
    </location>
</feature>